<dbReference type="SUPFAM" id="SSF47370">
    <property type="entry name" value="Bromodomain"/>
    <property type="match status" value="1"/>
</dbReference>
<dbReference type="AlphaFoldDB" id="A0A2N1N8H7"/>
<dbReference type="InterPro" id="IPR036427">
    <property type="entry name" value="Bromodomain-like_sf"/>
</dbReference>
<evidence type="ECO:0000313" key="3">
    <source>
        <dbReference type="EMBL" id="PKK70151.1"/>
    </source>
</evidence>
<reference evidence="3 4" key="1">
    <citation type="submission" date="2016-04" db="EMBL/GenBank/DDBJ databases">
        <title>Genome analyses suggest a sexual origin of heterokaryosis in a supposedly ancient asexual fungus.</title>
        <authorList>
            <person name="Ropars J."/>
            <person name="Sedzielewska K."/>
            <person name="Noel J."/>
            <person name="Charron P."/>
            <person name="Farinelli L."/>
            <person name="Marton T."/>
            <person name="Kruger M."/>
            <person name="Pelin A."/>
            <person name="Brachmann A."/>
            <person name="Corradi N."/>
        </authorList>
    </citation>
    <scope>NUCLEOTIDE SEQUENCE [LARGE SCALE GENOMIC DNA]</scope>
    <source>
        <strain evidence="3 4">C2</strain>
    </source>
</reference>
<accession>A0A2N1N8H7</accession>
<feature type="compositionally biased region" description="Acidic residues" evidence="2">
    <location>
        <begin position="228"/>
        <end position="238"/>
    </location>
</feature>
<proteinExistence type="predicted"/>
<keyword evidence="1" id="KW-0103">Bromodomain</keyword>
<protein>
    <submittedName>
        <fullName evidence="3">Uncharacterized protein</fullName>
    </submittedName>
</protein>
<dbReference type="VEuPathDB" id="FungiDB:RhiirFUN_023855"/>
<dbReference type="EMBL" id="LLXL01000650">
    <property type="protein sequence ID" value="PKK70151.1"/>
    <property type="molecule type" value="Genomic_DNA"/>
</dbReference>
<gene>
    <name evidence="3" type="ORF">RhiirC2_850159</name>
</gene>
<evidence type="ECO:0000256" key="1">
    <source>
        <dbReference type="ARBA" id="ARBA00023117"/>
    </source>
</evidence>
<dbReference type="GO" id="GO:0006325">
    <property type="term" value="P:chromatin organization"/>
    <property type="evidence" value="ECO:0007669"/>
    <property type="project" value="UniProtKB-ARBA"/>
</dbReference>
<sequence length="246" mass="27603">MVIDIAISLQTEKNLHLDDLAQIIYNAFKFHREGSVIFKEADSMLACFCQFNNEIFEPPHDLNKLDFALAQIGAEYDLLPQYMVIDNSYQPSNRKESSSWGKKRLEFETWSLETDRWSLETDGWSLETDGWSLETDGWSLETDGWSLETDGWSLETDGWSLETDGWSLGWAKSGGGWAKSGGGWAKSGGGWAKSGGGWAKSGGGWAKSGDKTKGRWDLRLRVYANDSESTEEREEDFEGYSGFVKG</sequence>
<evidence type="ECO:0000256" key="2">
    <source>
        <dbReference type="SAM" id="MobiDB-lite"/>
    </source>
</evidence>
<feature type="region of interest" description="Disordered" evidence="2">
    <location>
        <begin position="226"/>
        <end position="246"/>
    </location>
</feature>
<reference evidence="3 4" key="2">
    <citation type="submission" date="2017-10" db="EMBL/GenBank/DDBJ databases">
        <title>Extensive intraspecific genome diversity in a model arbuscular mycorrhizal fungus.</title>
        <authorList>
            <person name="Chen E.C.H."/>
            <person name="Morin E."/>
            <person name="Baudet D."/>
            <person name="Noel J."/>
            <person name="Ndikumana S."/>
            <person name="Charron P."/>
            <person name="St-Onge C."/>
            <person name="Giorgi J."/>
            <person name="Grigoriev I.V."/>
            <person name="Roux C."/>
            <person name="Martin F.M."/>
            <person name="Corradi N."/>
        </authorList>
    </citation>
    <scope>NUCLEOTIDE SEQUENCE [LARGE SCALE GENOMIC DNA]</scope>
    <source>
        <strain evidence="3 4">C2</strain>
    </source>
</reference>
<organism evidence="3 4">
    <name type="scientific">Rhizophagus irregularis</name>
    <dbReference type="NCBI Taxonomy" id="588596"/>
    <lineage>
        <taxon>Eukaryota</taxon>
        <taxon>Fungi</taxon>
        <taxon>Fungi incertae sedis</taxon>
        <taxon>Mucoromycota</taxon>
        <taxon>Glomeromycotina</taxon>
        <taxon>Glomeromycetes</taxon>
        <taxon>Glomerales</taxon>
        <taxon>Glomeraceae</taxon>
        <taxon>Rhizophagus</taxon>
    </lineage>
</organism>
<name>A0A2N1N8H7_9GLOM</name>
<comment type="caution">
    <text evidence="3">The sequence shown here is derived from an EMBL/GenBank/DDBJ whole genome shotgun (WGS) entry which is preliminary data.</text>
</comment>
<dbReference type="Proteomes" id="UP000233469">
    <property type="component" value="Unassembled WGS sequence"/>
</dbReference>
<evidence type="ECO:0000313" key="4">
    <source>
        <dbReference type="Proteomes" id="UP000233469"/>
    </source>
</evidence>